<dbReference type="EMBL" id="JAGTTL010000007">
    <property type="protein sequence ID" value="KAK6320047.1"/>
    <property type="molecule type" value="Genomic_DNA"/>
</dbReference>
<comment type="caution">
    <text evidence="1">The sequence shown here is derived from an EMBL/GenBank/DDBJ whole genome shotgun (WGS) entry which is preliminary data.</text>
</comment>
<dbReference type="Proteomes" id="UP001356427">
    <property type="component" value="Unassembled WGS sequence"/>
</dbReference>
<keyword evidence="2" id="KW-1185">Reference proteome</keyword>
<dbReference type="AlphaFoldDB" id="A0AAN8RAT9"/>
<evidence type="ECO:0000313" key="2">
    <source>
        <dbReference type="Proteomes" id="UP001356427"/>
    </source>
</evidence>
<evidence type="ECO:0000313" key="1">
    <source>
        <dbReference type="EMBL" id="KAK6320047.1"/>
    </source>
</evidence>
<sequence length="94" mass="10574">MCANDLKSTVWQMLPCILSNHLAIVSIWTGAGYKVCFRDLFLKTILHTIRKSPATQDATDEVVQIQATCYLKGASDCEGRRRRRTGERYPLQGG</sequence>
<name>A0AAN8RAT9_9TELE</name>
<accession>A0AAN8RAT9</accession>
<reference evidence="1 2" key="1">
    <citation type="submission" date="2021-04" db="EMBL/GenBank/DDBJ databases">
        <authorList>
            <person name="De Guttry C."/>
            <person name="Zahm M."/>
            <person name="Klopp C."/>
            <person name="Cabau C."/>
            <person name="Louis A."/>
            <person name="Berthelot C."/>
            <person name="Parey E."/>
            <person name="Roest Crollius H."/>
            <person name="Montfort J."/>
            <person name="Robinson-Rechavi M."/>
            <person name="Bucao C."/>
            <person name="Bouchez O."/>
            <person name="Gislard M."/>
            <person name="Lluch J."/>
            <person name="Milhes M."/>
            <person name="Lampietro C."/>
            <person name="Lopez Roques C."/>
            <person name="Donnadieu C."/>
            <person name="Braasch I."/>
            <person name="Desvignes T."/>
            <person name="Postlethwait J."/>
            <person name="Bobe J."/>
            <person name="Wedekind C."/>
            <person name="Guiguen Y."/>
        </authorList>
    </citation>
    <scope>NUCLEOTIDE SEQUENCE [LARGE SCALE GENOMIC DNA]</scope>
    <source>
        <strain evidence="1">Cs_M1</strain>
        <tissue evidence="1">Blood</tissue>
    </source>
</reference>
<proteinExistence type="predicted"/>
<protein>
    <submittedName>
        <fullName evidence="1">Uncharacterized protein</fullName>
    </submittedName>
</protein>
<organism evidence="1 2">
    <name type="scientific">Coregonus suidteri</name>
    <dbReference type="NCBI Taxonomy" id="861788"/>
    <lineage>
        <taxon>Eukaryota</taxon>
        <taxon>Metazoa</taxon>
        <taxon>Chordata</taxon>
        <taxon>Craniata</taxon>
        <taxon>Vertebrata</taxon>
        <taxon>Euteleostomi</taxon>
        <taxon>Actinopterygii</taxon>
        <taxon>Neopterygii</taxon>
        <taxon>Teleostei</taxon>
        <taxon>Protacanthopterygii</taxon>
        <taxon>Salmoniformes</taxon>
        <taxon>Salmonidae</taxon>
        <taxon>Coregoninae</taxon>
        <taxon>Coregonus</taxon>
    </lineage>
</organism>
<gene>
    <name evidence="1" type="ORF">J4Q44_G00091540</name>
</gene>